<protein>
    <recommendedName>
        <fullName evidence="3">TATA-binding protein interacting (TIP20) domain-containing protein</fullName>
    </recommendedName>
</protein>
<dbReference type="EMBL" id="HE650827">
    <property type="protein sequence ID" value="CCF59262.1"/>
    <property type="molecule type" value="Genomic_DNA"/>
</dbReference>
<dbReference type="FunCoup" id="H2AY12">
    <property type="interactions" value="42"/>
</dbReference>
<dbReference type="AlphaFoldDB" id="H2AY12"/>
<dbReference type="GeneID" id="13887241"/>
<gene>
    <name evidence="1" type="primary">KAFR0G02280</name>
    <name evidence="1" type="ORF">KAFR_0G02280</name>
</gene>
<dbReference type="GO" id="GO:0140297">
    <property type="term" value="F:DNA-binding transcription factor binding"/>
    <property type="evidence" value="ECO:0007669"/>
    <property type="project" value="EnsemblFungi"/>
</dbReference>
<evidence type="ECO:0000313" key="2">
    <source>
        <dbReference type="Proteomes" id="UP000005220"/>
    </source>
</evidence>
<name>H2AY12_KAZAF</name>
<evidence type="ECO:0000313" key="1">
    <source>
        <dbReference type="EMBL" id="CCF59262.1"/>
    </source>
</evidence>
<dbReference type="Proteomes" id="UP000005220">
    <property type="component" value="Chromosome 7"/>
</dbReference>
<dbReference type="Pfam" id="PF08568">
    <property type="entry name" value="Kinetochor_Ybp2"/>
    <property type="match status" value="1"/>
</dbReference>
<dbReference type="KEGG" id="kaf:KAFR_0G02280"/>
<dbReference type="GO" id="GO:0005737">
    <property type="term" value="C:cytoplasm"/>
    <property type="evidence" value="ECO:0007669"/>
    <property type="project" value="TreeGrafter"/>
</dbReference>
<reference evidence="1 2" key="1">
    <citation type="journal article" date="2011" name="Proc. Natl. Acad. Sci. U.S.A.">
        <title>Evolutionary erosion of yeast sex chromosomes by mating-type switching accidents.</title>
        <authorList>
            <person name="Gordon J.L."/>
            <person name="Armisen D."/>
            <person name="Proux-Wera E."/>
            <person name="Oheigeartaigh S.S."/>
            <person name="Byrne K.P."/>
            <person name="Wolfe K.H."/>
        </authorList>
    </citation>
    <scope>NUCLEOTIDE SEQUENCE [LARGE SCALE GENOMIC DNA]</scope>
    <source>
        <strain evidence="2">ATCC 22294 / BCRC 22015 / CBS 2517 / CECT 1963 / NBRC 1671 / NRRL Y-8276</strain>
    </source>
</reference>
<dbReference type="GO" id="GO:0015035">
    <property type="term" value="F:protein-disulfide reductase activity"/>
    <property type="evidence" value="ECO:0007669"/>
    <property type="project" value="EnsemblFungi"/>
</dbReference>
<dbReference type="eggNOG" id="ENOG502QWJN">
    <property type="taxonomic scope" value="Eukaryota"/>
</dbReference>
<dbReference type="InterPro" id="IPR040347">
    <property type="entry name" value="YBP1/2"/>
</dbReference>
<dbReference type="OrthoDB" id="5396786at2759"/>
<dbReference type="InParanoid" id="H2AY12"/>
<dbReference type="STRING" id="1071382.H2AY12"/>
<accession>H2AY12</accession>
<proteinExistence type="predicted"/>
<keyword evidence="2" id="KW-1185">Reference proteome</keyword>
<dbReference type="PANTHER" id="PTHR28020">
    <property type="entry name" value="YAP1-BINDING PROTEIN 1-RELATED"/>
    <property type="match status" value="1"/>
</dbReference>
<dbReference type="HOGENOM" id="CLU_024514_0_0_1"/>
<dbReference type="InterPro" id="IPR013877">
    <property type="entry name" value="YAP-bd/ALF4/Glomulin"/>
</dbReference>
<dbReference type="GO" id="GO:0034599">
    <property type="term" value="P:cellular response to oxidative stress"/>
    <property type="evidence" value="ECO:0007669"/>
    <property type="project" value="InterPro"/>
</dbReference>
<evidence type="ECO:0008006" key="3">
    <source>
        <dbReference type="Google" id="ProtNLM"/>
    </source>
</evidence>
<dbReference type="RefSeq" id="XP_003958397.1">
    <property type="nucleotide sequence ID" value="XM_003958348.1"/>
</dbReference>
<dbReference type="PANTHER" id="PTHR28020:SF1">
    <property type="entry name" value="YAP1-BINDING PROTEIN 1-RELATED"/>
    <property type="match status" value="1"/>
</dbReference>
<sequence>MQFCEDLVDAFKTQKEDPVELLTTIGILSEQVNENCRRLEKRQFIITLLEELERNPVVVEKIGWDLCGELMTFLDPRNINVSQPLRSSPIIPHVMRCFNVVALHGNPKQVLLTACELLSNLTFEEEDKAARDAEKTKTEKDREDDAIADPNADLSEHVLEREPADFFIGIKMHILFELISTSMKRLSTLYPSKYLGVAVSAIESFITNNGSSIDDPNVLLRRVYNICRSYEPPELPEDALKNSKLSKEEIERLSEDETILQNKLLRRLCTFAAGECTKDVNVRAEPEYFAAITKTNSIENSKFYTDLIALQSRLFNLSLAFDIDIESEFTNCIKESKRIYHALPKESEVTNKEAKQVIGQAVFKLSYTYQVQKLAHEMDVQLDPAGVLALATFYYSEYKEPLIKELPIEDSIFLYLRFVTPYFFVPKNLKNKTVESSARFWLWVSLTQNSIDTLRKQLSQLQSFIVHTLLKTLLLRNCNEGNDRLRMMTFTLITRILCLLPEESAFEFIVDTLESFPFPHGKSYMLVIFKDLILNKCPFDHAVNELTSKLSNLTISNSKESRSFINLDNEKVLQVQKLAITAIENANATTAKQTDINLVSNYLGFFSSLLEHNKLKVKSIEDFKSKLKSIKLSDGDMEKLQKLSK</sequence>
<dbReference type="GO" id="GO:0065003">
    <property type="term" value="P:protein-containing complex assembly"/>
    <property type="evidence" value="ECO:0007669"/>
    <property type="project" value="EnsemblFungi"/>
</dbReference>
<organism evidence="1 2">
    <name type="scientific">Kazachstania africana (strain ATCC 22294 / BCRC 22015 / CBS 2517 / CECT 1963 / NBRC 1671 / NRRL Y-8276)</name>
    <name type="common">Yeast</name>
    <name type="synonym">Kluyveromyces africanus</name>
    <dbReference type="NCBI Taxonomy" id="1071382"/>
    <lineage>
        <taxon>Eukaryota</taxon>
        <taxon>Fungi</taxon>
        <taxon>Dikarya</taxon>
        <taxon>Ascomycota</taxon>
        <taxon>Saccharomycotina</taxon>
        <taxon>Saccharomycetes</taxon>
        <taxon>Saccharomycetales</taxon>
        <taxon>Saccharomycetaceae</taxon>
        <taxon>Kazachstania</taxon>
    </lineage>
</organism>